<evidence type="ECO:0000256" key="1">
    <source>
        <dbReference type="ARBA" id="ARBA00022723"/>
    </source>
</evidence>
<keyword evidence="3" id="KW-0464">Manganese</keyword>
<dbReference type="GO" id="GO:0005737">
    <property type="term" value="C:cytoplasm"/>
    <property type="evidence" value="ECO:0007669"/>
    <property type="project" value="TreeGrafter"/>
</dbReference>
<evidence type="ECO:0000256" key="5">
    <source>
        <dbReference type="ARBA" id="ARBA00023295"/>
    </source>
</evidence>
<evidence type="ECO:0000256" key="3">
    <source>
        <dbReference type="ARBA" id="ARBA00023211"/>
    </source>
</evidence>
<dbReference type="HAMAP" id="MF_01876">
    <property type="entry name" value="PsiMP_glycosidase"/>
    <property type="match status" value="1"/>
</dbReference>
<dbReference type="SUPFAM" id="SSF110581">
    <property type="entry name" value="Indigoidine synthase A-like"/>
    <property type="match status" value="1"/>
</dbReference>
<dbReference type="InterPro" id="IPR011611">
    <property type="entry name" value="PfkB_dom"/>
</dbReference>
<evidence type="ECO:0000256" key="2">
    <source>
        <dbReference type="ARBA" id="ARBA00022801"/>
    </source>
</evidence>
<keyword evidence="9" id="KW-1185">Reference proteome</keyword>
<dbReference type="AlphaFoldDB" id="A0A1V6UYH5"/>
<dbReference type="InterPro" id="IPR022830">
    <property type="entry name" value="Indigdn_synthA-like"/>
</dbReference>
<dbReference type="CDD" id="cd01941">
    <property type="entry name" value="YeiC_kinase_like"/>
    <property type="match status" value="1"/>
</dbReference>
<accession>A0A1V6UYH5</accession>
<dbReference type="Gene3D" id="3.40.1790.10">
    <property type="entry name" value="Indigoidine synthase domain"/>
    <property type="match status" value="1"/>
</dbReference>
<dbReference type="Pfam" id="PF04227">
    <property type="entry name" value="Indigoidine_A"/>
    <property type="match status" value="1"/>
</dbReference>
<evidence type="ECO:0000313" key="8">
    <source>
        <dbReference type="EMBL" id="OQE43464.1"/>
    </source>
</evidence>
<dbReference type="EMBL" id="MDDG01000003">
    <property type="protein sequence ID" value="OQE43464.1"/>
    <property type="molecule type" value="Genomic_DNA"/>
</dbReference>
<dbReference type="Proteomes" id="UP000191500">
    <property type="component" value="Unassembled WGS sequence"/>
</dbReference>
<evidence type="ECO:0000313" key="9">
    <source>
        <dbReference type="Proteomes" id="UP000191500"/>
    </source>
</evidence>
<dbReference type="GO" id="GO:0004730">
    <property type="term" value="F:pseudouridylate synthase activity"/>
    <property type="evidence" value="ECO:0007669"/>
    <property type="project" value="InterPro"/>
</dbReference>
<dbReference type="STRING" id="36646.A0A1V6UYH5"/>
<organism evidence="8 9">
    <name type="scientific">Penicillium coprophilum</name>
    <dbReference type="NCBI Taxonomy" id="36646"/>
    <lineage>
        <taxon>Eukaryota</taxon>
        <taxon>Fungi</taxon>
        <taxon>Dikarya</taxon>
        <taxon>Ascomycota</taxon>
        <taxon>Pezizomycotina</taxon>
        <taxon>Eurotiomycetes</taxon>
        <taxon>Eurotiomycetidae</taxon>
        <taxon>Eurotiales</taxon>
        <taxon>Aspergillaceae</taxon>
        <taxon>Penicillium</taxon>
    </lineage>
</organism>
<dbReference type="Gene3D" id="3.40.1190.20">
    <property type="match status" value="1"/>
</dbReference>
<evidence type="ECO:0000256" key="6">
    <source>
        <dbReference type="SAM" id="MobiDB-lite"/>
    </source>
</evidence>
<name>A0A1V6UYH5_9EURO</name>
<feature type="domain" description="Carbohydrate kinase PfkB" evidence="7">
    <location>
        <begin position="563"/>
        <end position="733"/>
    </location>
</feature>
<dbReference type="PANTHER" id="PTHR42909:SF1">
    <property type="entry name" value="CARBOHYDRATE KINASE PFKB DOMAIN-CONTAINING PROTEIN"/>
    <property type="match status" value="1"/>
</dbReference>
<dbReference type="SUPFAM" id="SSF53613">
    <property type="entry name" value="Ribokinase-like"/>
    <property type="match status" value="1"/>
</dbReference>
<proteinExistence type="inferred from homology"/>
<feature type="region of interest" description="Disordered" evidence="6">
    <location>
        <begin position="49"/>
        <end position="75"/>
    </location>
</feature>
<dbReference type="GO" id="GO:0016798">
    <property type="term" value="F:hydrolase activity, acting on glycosyl bonds"/>
    <property type="evidence" value="ECO:0007669"/>
    <property type="project" value="UniProtKB-KW"/>
</dbReference>
<gene>
    <name evidence="8" type="ORF">PENCOP_c003G07637</name>
</gene>
<keyword evidence="5" id="KW-0326">Glycosidase</keyword>
<dbReference type="Pfam" id="PF00294">
    <property type="entry name" value="PfkB"/>
    <property type="match status" value="1"/>
</dbReference>
<evidence type="ECO:0000259" key="7">
    <source>
        <dbReference type="Pfam" id="PF00294"/>
    </source>
</evidence>
<dbReference type="PANTHER" id="PTHR42909">
    <property type="entry name" value="ZGC:136858"/>
    <property type="match status" value="1"/>
</dbReference>
<keyword evidence="4" id="KW-0456">Lyase</keyword>
<comment type="caution">
    <text evidence="8">The sequence shown here is derived from an EMBL/GenBank/DDBJ whole genome shotgun (WGS) entry which is preliminary data.</text>
</comment>
<evidence type="ECO:0000256" key="4">
    <source>
        <dbReference type="ARBA" id="ARBA00023239"/>
    </source>
</evidence>
<keyword evidence="2" id="KW-0378">Hydrolase</keyword>
<feature type="compositionally biased region" description="Basic and acidic residues" evidence="6">
    <location>
        <begin position="61"/>
        <end position="75"/>
    </location>
</feature>
<dbReference type="InterPro" id="IPR007342">
    <property type="entry name" value="PsuG"/>
</dbReference>
<keyword evidence="1" id="KW-0479">Metal-binding</keyword>
<protein>
    <recommendedName>
        <fullName evidence="7">Carbohydrate kinase PfkB domain-containing protein</fullName>
    </recommendedName>
</protein>
<dbReference type="InterPro" id="IPR029056">
    <property type="entry name" value="Ribokinase-like"/>
</dbReference>
<reference evidence="9" key="1">
    <citation type="journal article" date="2017" name="Nat. Microbiol.">
        <title>Global analysis of biosynthetic gene clusters reveals vast potential of secondary metabolite production in Penicillium species.</title>
        <authorList>
            <person name="Nielsen J.C."/>
            <person name="Grijseels S."/>
            <person name="Prigent S."/>
            <person name="Ji B."/>
            <person name="Dainat J."/>
            <person name="Nielsen K.F."/>
            <person name="Frisvad J.C."/>
            <person name="Workman M."/>
            <person name="Nielsen J."/>
        </authorList>
    </citation>
    <scope>NUCLEOTIDE SEQUENCE [LARGE SCALE GENOMIC DNA]</scope>
    <source>
        <strain evidence="9">IBT 31321</strain>
    </source>
</reference>
<sequence length="968" mass="102945">MGLLVDVLHNNIDSFPHIALFQIGIPNQVCVFKDLRRFEAGRKIQSTRRSKVGCSAQAGREQPEHRGGEKPHSEYLEDTISPRLKRFKNPRCDCVRSMNLGKLAKLMIRGPHCILGSPKRPHRALRLIADNSGDLRSFSSSRIFTSCIFVLHDQLAGDSWISFSNIIMLSHTFLTSRAALRSGCLRGASLSSARRYHGLAQSKLFKVSEEVRDAVATGKPVVSLETTIYTHGFPYPDNIALAALLESVVRANGGVPATIGILNGVAKVGLSTEELIELASTAQDKSALKVSRRDLGYICGMGMIGKPMHGGTTISGTMILSELAGIKIFGTGGLGGVHRGGENSMDISADLTELGRTPVTVISSGCKSFLDIPRTLEYLETEGVCVGTFADGRDGPVDFPAFFTRESGIRSPRVIQNEAEAAAVVYAQSKLPVSSGIHFANPVPLEYSVPKAEMDLVIEEAVRLSHVEGYHGSDNTPFVLAKIKELSGGKSVVANRALIESNVKRATLVAVELAKLEQADLGTGSRHMPSIPGVALPSQVASQVEGTSEPVSTELPITPRLKADVVVAGSLAIDLSCDYTPFGDELTQVAPVPHTSNPAIIGQSLGGVGHNVAVAASYIGSDVLFCSVVADDLSGRAALSTLEKEGLSIAGIQVLPATPGIRTAQYIAINDIKKDLVVAMADMGIVELPESQLDFDGFWEPLLERTKPNWVVVDANWRPDVIAKWSAVARKHGARVAFEPVSTAKSRRLFGSGANSTGATIGPNQTVPNNAISLACPNRLELTAMYTAARESLLFESAAWWHIINSMNMSPTGSRERLIAITSQSLVDEGLPQQTIQLLPFIPCIVTKLGGAGALLTQLLPPGDPRLTDPESAPYILARAPTDLDVPFGGVYMRLFSPATILGANDIVSVNAAGDTLLGVMVAGLAKSPSVRVEDVIPIAQEASRKTLASAGGVSKELGELRGLLGLS</sequence>
<dbReference type="GO" id="GO:0046872">
    <property type="term" value="F:metal ion binding"/>
    <property type="evidence" value="ECO:0007669"/>
    <property type="project" value="UniProtKB-KW"/>
</dbReference>